<comment type="caution">
    <text evidence="1">The sequence shown here is derived from an EMBL/GenBank/DDBJ whole genome shotgun (WGS) entry which is preliminary data.</text>
</comment>
<reference evidence="1 2" key="1">
    <citation type="journal article" date="2020" name="bioRxiv">
        <title>Sequence and annotation of 42 cannabis genomes reveals extensive copy number variation in cannabinoid synthesis and pathogen resistance genes.</title>
        <authorList>
            <person name="Mckernan K.J."/>
            <person name="Helbert Y."/>
            <person name="Kane L.T."/>
            <person name="Ebling H."/>
            <person name="Zhang L."/>
            <person name="Liu B."/>
            <person name="Eaton Z."/>
            <person name="Mclaughlin S."/>
            <person name="Kingan S."/>
            <person name="Baybayan P."/>
            <person name="Concepcion G."/>
            <person name="Jordan M."/>
            <person name="Riva A."/>
            <person name="Barbazuk W."/>
            <person name="Harkins T."/>
        </authorList>
    </citation>
    <scope>NUCLEOTIDE SEQUENCE [LARGE SCALE GENOMIC DNA]</scope>
    <source>
        <strain evidence="2">cv. Jamaican Lion 4</strain>
        <tissue evidence="1">Leaf</tissue>
    </source>
</reference>
<evidence type="ECO:0000313" key="1">
    <source>
        <dbReference type="EMBL" id="KAF4371536.1"/>
    </source>
</evidence>
<organism evidence="1 2">
    <name type="scientific">Cannabis sativa</name>
    <name type="common">Hemp</name>
    <name type="synonym">Marijuana</name>
    <dbReference type="NCBI Taxonomy" id="3483"/>
    <lineage>
        <taxon>Eukaryota</taxon>
        <taxon>Viridiplantae</taxon>
        <taxon>Streptophyta</taxon>
        <taxon>Embryophyta</taxon>
        <taxon>Tracheophyta</taxon>
        <taxon>Spermatophyta</taxon>
        <taxon>Magnoliopsida</taxon>
        <taxon>eudicotyledons</taxon>
        <taxon>Gunneridae</taxon>
        <taxon>Pentapetalae</taxon>
        <taxon>rosids</taxon>
        <taxon>fabids</taxon>
        <taxon>Rosales</taxon>
        <taxon>Cannabaceae</taxon>
        <taxon>Cannabis</taxon>
    </lineage>
</organism>
<name>A0A7J6FLF1_CANSA</name>
<evidence type="ECO:0000313" key="2">
    <source>
        <dbReference type="Proteomes" id="UP000583929"/>
    </source>
</evidence>
<proteinExistence type="predicted"/>
<accession>A0A7J6FLF1</accession>
<dbReference type="EMBL" id="JAATIQ010000195">
    <property type="protein sequence ID" value="KAF4371536.1"/>
    <property type="molecule type" value="Genomic_DNA"/>
</dbReference>
<dbReference type="Proteomes" id="UP000583929">
    <property type="component" value="Unassembled WGS sequence"/>
</dbReference>
<gene>
    <name evidence="1" type="ORF">G4B88_008251</name>
</gene>
<keyword evidence="2" id="KW-1185">Reference proteome</keyword>
<dbReference type="AlphaFoldDB" id="A0A7J6FLF1"/>
<sequence length="147" mass="16488">MGLEKKLGSLRGGHNNSGNKTELHMHNWAIFLGQPLQIAMRAITRNSHKMFSPSSSDTKHFTHIQLRSYHIIRPSCIPGHPLLPDPNGRNPKSLPLKSMSLPKNLSGKNFSGSFQYSVSLPIVHVFMITREFWGMWKPLTVQSSMGA</sequence>
<protein>
    <submittedName>
        <fullName evidence="1">Uncharacterized protein</fullName>
    </submittedName>
</protein>